<evidence type="ECO:0000256" key="3">
    <source>
        <dbReference type="ARBA" id="ARBA00022748"/>
    </source>
</evidence>
<dbReference type="SMART" id="SM00382">
    <property type="entry name" value="AAA"/>
    <property type="match status" value="1"/>
</dbReference>
<accession>A0ABU3T1J4</accession>
<dbReference type="Proteomes" id="UP001247805">
    <property type="component" value="Unassembled WGS sequence"/>
</dbReference>
<dbReference type="PROSITE" id="PS50893">
    <property type="entry name" value="ABC_TRANSPORTER_2"/>
    <property type="match status" value="1"/>
</dbReference>
<evidence type="ECO:0000313" key="8">
    <source>
        <dbReference type="EMBL" id="MDU0356136.1"/>
    </source>
</evidence>
<dbReference type="SUPFAM" id="SSF52540">
    <property type="entry name" value="P-loop containing nucleoside triphosphate hydrolases"/>
    <property type="match status" value="1"/>
</dbReference>
<comment type="caution">
    <text evidence="8">The sequence shown here is derived from an EMBL/GenBank/DDBJ whole genome shotgun (WGS) entry which is preliminary data.</text>
</comment>
<sequence length="209" mass="23370">MAVLSTYNLSVVKRDRLLFEQVNISVQQGALLYVKGPNGAGKTSLLRVLTGLVAADSGDVLFEQQNIKECAQRYQQQLIYFGHKLGVNHTLSAVENLRFWCAVHNVKVSDTKIYEVLELLGLVGLEDVAVGSLSAGQQRRTALARFWLKTESKLWILDEPFTALDTQGIRVLSQKLVEYLSQGGAVIMTSHQSLELDYPTQELTLEYRI</sequence>
<feature type="domain" description="ABC transporter" evidence="7">
    <location>
        <begin position="4"/>
        <end position="207"/>
    </location>
</feature>
<keyword evidence="9" id="KW-1185">Reference proteome</keyword>
<evidence type="ECO:0000259" key="7">
    <source>
        <dbReference type="PROSITE" id="PS50893"/>
    </source>
</evidence>
<gene>
    <name evidence="8" type="primary">ccmA</name>
    <name evidence="8" type="ORF">RS130_21600</name>
</gene>
<dbReference type="PANTHER" id="PTHR43499:SF1">
    <property type="entry name" value="ABC TRANSPORTER I FAMILY MEMBER 1"/>
    <property type="match status" value="1"/>
</dbReference>
<dbReference type="InterPro" id="IPR003593">
    <property type="entry name" value="AAA+_ATPase"/>
</dbReference>
<evidence type="ECO:0000256" key="1">
    <source>
        <dbReference type="ARBA" id="ARBA00022448"/>
    </source>
</evidence>
<name>A0ABU3T1J4_9ALTE</name>
<keyword evidence="5" id="KW-1278">Translocase</keyword>
<evidence type="ECO:0000256" key="5">
    <source>
        <dbReference type="ARBA" id="ARBA00022967"/>
    </source>
</evidence>
<dbReference type="EMBL" id="JAWDIO010000002">
    <property type="protein sequence ID" value="MDU0356136.1"/>
    <property type="molecule type" value="Genomic_DNA"/>
</dbReference>
<dbReference type="InterPro" id="IPR003439">
    <property type="entry name" value="ABC_transporter-like_ATP-bd"/>
</dbReference>
<dbReference type="InterPro" id="IPR005895">
    <property type="entry name" value="ABC_transptr_haem_export_CcmA"/>
</dbReference>
<keyword evidence="1" id="KW-0813">Transport</keyword>
<dbReference type="Pfam" id="PF00005">
    <property type="entry name" value="ABC_tran"/>
    <property type="match status" value="1"/>
</dbReference>
<organism evidence="8 9">
    <name type="scientific">Paraglaciecola aquimarina</name>
    <dbReference type="NCBI Taxonomy" id="1235557"/>
    <lineage>
        <taxon>Bacteria</taxon>
        <taxon>Pseudomonadati</taxon>
        <taxon>Pseudomonadota</taxon>
        <taxon>Gammaproteobacteria</taxon>
        <taxon>Alteromonadales</taxon>
        <taxon>Alteromonadaceae</taxon>
        <taxon>Paraglaciecola</taxon>
    </lineage>
</organism>
<keyword evidence="6" id="KW-0472">Membrane</keyword>
<dbReference type="NCBIfam" id="NF010061">
    <property type="entry name" value="PRK13538.1"/>
    <property type="match status" value="1"/>
</dbReference>
<keyword evidence="2" id="KW-0547">Nucleotide-binding</keyword>
<proteinExistence type="predicted"/>
<dbReference type="RefSeq" id="WP_316027640.1">
    <property type="nucleotide sequence ID" value="NZ_JAWDIO010000002.1"/>
</dbReference>
<evidence type="ECO:0000256" key="4">
    <source>
        <dbReference type="ARBA" id="ARBA00022840"/>
    </source>
</evidence>
<protein>
    <submittedName>
        <fullName evidence="8">Cytochrome c biogenesis heme-transporting ATPase CcmA</fullName>
    </submittedName>
</protein>
<dbReference type="Gene3D" id="3.40.50.300">
    <property type="entry name" value="P-loop containing nucleotide triphosphate hydrolases"/>
    <property type="match status" value="1"/>
</dbReference>
<evidence type="ECO:0000256" key="2">
    <source>
        <dbReference type="ARBA" id="ARBA00022741"/>
    </source>
</evidence>
<dbReference type="InterPro" id="IPR027417">
    <property type="entry name" value="P-loop_NTPase"/>
</dbReference>
<dbReference type="NCBIfam" id="TIGR01189">
    <property type="entry name" value="ccmA"/>
    <property type="match status" value="1"/>
</dbReference>
<evidence type="ECO:0000256" key="6">
    <source>
        <dbReference type="ARBA" id="ARBA00023136"/>
    </source>
</evidence>
<evidence type="ECO:0000313" key="9">
    <source>
        <dbReference type="Proteomes" id="UP001247805"/>
    </source>
</evidence>
<keyword evidence="3" id="KW-0201">Cytochrome c-type biogenesis</keyword>
<keyword evidence="4" id="KW-0067">ATP-binding</keyword>
<dbReference type="PANTHER" id="PTHR43499">
    <property type="entry name" value="ABC TRANSPORTER I FAMILY MEMBER 1"/>
    <property type="match status" value="1"/>
</dbReference>
<reference evidence="8 9" key="1">
    <citation type="submission" date="2023-10" db="EMBL/GenBank/DDBJ databases">
        <title>Glaciecola aquimarina strain GGW-M5 nov., isolated from a coastal seawater.</title>
        <authorList>
            <person name="Bayburt H."/>
            <person name="Kim J.M."/>
            <person name="Choi B.J."/>
            <person name="Jeon C.O."/>
        </authorList>
    </citation>
    <scope>NUCLEOTIDE SEQUENCE [LARGE SCALE GENOMIC DNA]</scope>
    <source>
        <strain evidence="8 9">KCTC 32108</strain>
    </source>
</reference>